<dbReference type="PANTHER" id="PTHR33119">
    <property type="entry name" value="IFI3P"/>
    <property type="match status" value="1"/>
</dbReference>
<gene>
    <name evidence="3" type="ORF">PENVUL_c062G09081</name>
</gene>
<dbReference type="STRING" id="29845.A0A1V6REJ9"/>
<keyword evidence="4" id="KW-1185">Reference proteome</keyword>
<dbReference type="InterPro" id="IPR049192">
    <property type="entry name" value="DUF4246_C"/>
</dbReference>
<dbReference type="InterPro" id="IPR025340">
    <property type="entry name" value="DUF4246"/>
</dbReference>
<evidence type="ECO:0000259" key="1">
    <source>
        <dbReference type="Pfam" id="PF14033"/>
    </source>
</evidence>
<dbReference type="InterPro" id="IPR049207">
    <property type="entry name" value="DUF4246_N"/>
</dbReference>
<reference evidence="4" key="1">
    <citation type="journal article" date="2017" name="Nat. Microbiol.">
        <title>Global analysis of biosynthetic gene clusters reveals vast potential of secondary metabolite production in Penicillium species.</title>
        <authorList>
            <person name="Nielsen J.C."/>
            <person name="Grijseels S."/>
            <person name="Prigent S."/>
            <person name="Ji B."/>
            <person name="Dainat J."/>
            <person name="Nielsen K.F."/>
            <person name="Frisvad J.C."/>
            <person name="Workman M."/>
            <person name="Nielsen J."/>
        </authorList>
    </citation>
    <scope>NUCLEOTIDE SEQUENCE [LARGE SCALE GENOMIC DNA]</scope>
    <source>
        <strain evidence="4">IBT 29486</strain>
    </source>
</reference>
<evidence type="ECO:0000259" key="2">
    <source>
        <dbReference type="Pfam" id="PF21666"/>
    </source>
</evidence>
<organism evidence="3 4">
    <name type="scientific">Penicillium vulpinum</name>
    <dbReference type="NCBI Taxonomy" id="29845"/>
    <lineage>
        <taxon>Eukaryota</taxon>
        <taxon>Fungi</taxon>
        <taxon>Dikarya</taxon>
        <taxon>Ascomycota</taxon>
        <taxon>Pezizomycotina</taxon>
        <taxon>Eurotiomycetes</taxon>
        <taxon>Eurotiomycetidae</taxon>
        <taxon>Eurotiales</taxon>
        <taxon>Aspergillaceae</taxon>
        <taxon>Penicillium</taxon>
    </lineage>
</organism>
<dbReference type="Pfam" id="PF21666">
    <property type="entry name" value="DUF4246_N"/>
    <property type="match status" value="1"/>
</dbReference>
<dbReference type="OrthoDB" id="415532at2759"/>
<dbReference type="Pfam" id="PF14033">
    <property type="entry name" value="DUF4246"/>
    <property type="match status" value="1"/>
</dbReference>
<sequence length="670" mass="77564">MVPLNNDGHGPLQVPGFNSIPLDFQLPLEARFAHGLIAFRHSHRLTKREMAMLRLMLHITEQPEWDRAILDPDEARLAQWYQNAKEGTEGFLISPATWDWCLAELRDKAEMWQRTGHLLVFDSSSALCQADLSKLAGELQTEIARLGPQQDHGSHLVDPSLFPLVYDRSHVLVQGGEVSLENLWKLPGQVAKGLPIHRPFGRIEPGVEESRYMKRGEYESCWSNRFQWLPCEVQLEPEPLNDSRVRITSYVNNLHPQRHKGLYRQLERLIGSAVPSWNDILFYGNTRGRRPPRILTYGCEVHNRNEDHKVFNLVSRWLTWTVQCATYEEWQERCDIAREYLAGPEPPRWKQACMSYGARWEDMTQAMWDIPKHVRIALNAKRRRKAWFDHPEPGVSFTYEQWRQGQCTGRAIHPQRVGKYPDPQDHHHVPVRLEQQFRHKGLQVVVEITRIELTPENPVYSGVSHFHIEGLRNDHIVATSLYAVECKNVTQARVAFQHEDQIDTDELQCEVPEALSLVLDVGAWPNYEEPPRALHTFGSVGITEGHLLSWPNTYRSKLESFQLRDASQPGHMTLVKLRLVDPHYRVCSTRNVPPQQHEWWAAAAEQASDLDKRLPRELVLSIMGQTDCWPMSELEARRLRKELHDDHERARTAIDKCVGRNNALLLLQDV</sequence>
<protein>
    <submittedName>
        <fullName evidence="3">Uncharacterized protein</fullName>
    </submittedName>
</protein>
<dbReference type="Proteomes" id="UP000191518">
    <property type="component" value="Unassembled WGS sequence"/>
</dbReference>
<feature type="domain" description="DUF4246" evidence="2">
    <location>
        <begin position="14"/>
        <end position="81"/>
    </location>
</feature>
<accession>A0A1V6REJ9</accession>
<dbReference type="EMBL" id="MDYP01000062">
    <property type="protein sequence ID" value="OQD99701.1"/>
    <property type="molecule type" value="Genomic_DNA"/>
</dbReference>
<evidence type="ECO:0000313" key="3">
    <source>
        <dbReference type="EMBL" id="OQD99701.1"/>
    </source>
</evidence>
<evidence type="ECO:0000313" key="4">
    <source>
        <dbReference type="Proteomes" id="UP000191518"/>
    </source>
</evidence>
<dbReference type="AlphaFoldDB" id="A0A1V6REJ9"/>
<name>A0A1V6REJ9_9EURO</name>
<proteinExistence type="predicted"/>
<comment type="caution">
    <text evidence="3">The sequence shown here is derived from an EMBL/GenBank/DDBJ whole genome shotgun (WGS) entry which is preliminary data.</text>
</comment>
<feature type="domain" description="DUF4246" evidence="1">
    <location>
        <begin position="96"/>
        <end position="602"/>
    </location>
</feature>
<dbReference type="PANTHER" id="PTHR33119:SF1">
    <property type="entry name" value="FE2OG DIOXYGENASE DOMAIN-CONTAINING PROTEIN"/>
    <property type="match status" value="1"/>
</dbReference>